<dbReference type="Gene3D" id="1.10.101.10">
    <property type="entry name" value="PGBD-like superfamily/PGBD"/>
    <property type="match status" value="2"/>
</dbReference>
<dbReference type="Gene3D" id="3.20.20.80">
    <property type="entry name" value="Glycosidases"/>
    <property type="match status" value="1"/>
</dbReference>
<dbReference type="AlphaFoldDB" id="A0A1I0H2Q1"/>
<organism evidence="4 5">
    <name type="scientific">Thomasclavelia cocleata</name>
    <dbReference type="NCBI Taxonomy" id="69824"/>
    <lineage>
        <taxon>Bacteria</taxon>
        <taxon>Bacillati</taxon>
        <taxon>Bacillota</taxon>
        <taxon>Erysipelotrichia</taxon>
        <taxon>Erysipelotrichales</taxon>
        <taxon>Coprobacillaceae</taxon>
        <taxon>Thomasclavelia</taxon>
    </lineage>
</organism>
<dbReference type="Pfam" id="PF08924">
    <property type="entry name" value="Rv2525c_GlyHyd-like"/>
    <property type="match status" value="1"/>
</dbReference>
<dbReference type="Pfam" id="PF01471">
    <property type="entry name" value="PG_binding_1"/>
    <property type="match status" value="1"/>
</dbReference>
<feature type="transmembrane region" description="Helical" evidence="1">
    <location>
        <begin position="735"/>
        <end position="753"/>
    </location>
</feature>
<dbReference type="SUPFAM" id="SSF47090">
    <property type="entry name" value="PGBD-like"/>
    <property type="match status" value="1"/>
</dbReference>
<keyword evidence="1" id="KW-0812">Transmembrane</keyword>
<accession>A0A1I0H2Q1</accession>
<dbReference type="RefSeq" id="WP_092356062.1">
    <property type="nucleotide sequence ID" value="NZ_FOIN01000041.1"/>
</dbReference>
<dbReference type="CDD" id="cd06418">
    <property type="entry name" value="GH25_BacA-like"/>
    <property type="match status" value="1"/>
</dbReference>
<proteinExistence type="predicted"/>
<protein>
    <submittedName>
        <fullName evidence="4">Peptidoglycan-binding (PGRP) domain of peptidoglycan hydrolases-containing protein</fullName>
    </submittedName>
</protein>
<name>A0A1I0H2Q1_9FIRM</name>
<gene>
    <name evidence="4" type="ORF">SAMN04489758_14111</name>
</gene>
<dbReference type="GeneID" id="78289276"/>
<sequence>MDAMVLATQKWLNSTYGNDKRFNRITEDGLTGWNTIYALRRALQIEENITETSNNFGDKTYSLCPNINQGATGNLVYIVQGGLWCKGYNPGGLDGIYGNATYTAVKKLKSDMGFPTASGNMNKDIMRGLLDMNAFTLLRNGTDKIRSVQQAINYDYYDYYRIVPCDGLYGRELNKALIYALQKEFGIPKASATGTFGPTTTSSIKEYSKGTSNKIIKIVKYALICNGYGENITLNNTYDDAMENAIEQFASFYSLNRTANVCGKLIIMGLLSSSGDTSRSAKACDCATILDFDKALALKNAGYTHVGRYLTGTVGSTTSKALTRAELNEIFRVGLRVFTIYQDGGASSTYFNANQGKIDAEKAVAAANNLGFKEKTIIYFAVDYDFTYDQMLKKVVPYFKEIKKYFARSINMKNFRIGIYASRYICTCISNYGYASSSFVADMSRGYSGNLGYKIPNNWAFDQFNEYKFSYINGTFDLDKVAYSGRYTGEGAINALPNTFEEVLDFITKKRKLQRSRAIDFVNSLPLGSSADLSNINFDGKRTLIYGNSFKPDGLCIWLQFNSGFESDSSKFLKKVGAINFDLESGKGSINWQDNLQDALQSLNIFSSQRMNDITALASKTAVEVKNGDVYTGLTLNLSGNLELQYGIEFKEIIDDTTFTFGVKVIYEFYKLKNTNSFVAERITEIQTQPGPVTAVIMATLGALDDLLNEAPDYIGNLSTVIIDVFTDETVVETLAVSATIFIGILCLAAMCII</sequence>
<dbReference type="InterPro" id="IPR036365">
    <property type="entry name" value="PGBD-like_sf"/>
</dbReference>
<dbReference type="SUPFAM" id="SSF51445">
    <property type="entry name" value="(Trans)glycosidases"/>
    <property type="match status" value="1"/>
</dbReference>
<feature type="domain" description="Peptidoglycan binding-like" evidence="2">
    <location>
        <begin position="72"/>
        <end position="126"/>
    </location>
</feature>
<evidence type="ECO:0000259" key="2">
    <source>
        <dbReference type="Pfam" id="PF01471"/>
    </source>
</evidence>
<dbReference type="InterPro" id="IPR036366">
    <property type="entry name" value="PGBDSf"/>
</dbReference>
<dbReference type="EMBL" id="FOIN01000041">
    <property type="protein sequence ID" value="SET77858.1"/>
    <property type="molecule type" value="Genomic_DNA"/>
</dbReference>
<keyword evidence="4" id="KW-0378">Hydrolase</keyword>
<dbReference type="OrthoDB" id="1795295at2"/>
<evidence type="ECO:0000313" key="5">
    <source>
        <dbReference type="Proteomes" id="UP000198558"/>
    </source>
</evidence>
<dbReference type="GO" id="GO:0016787">
    <property type="term" value="F:hydrolase activity"/>
    <property type="evidence" value="ECO:0007669"/>
    <property type="project" value="UniProtKB-KW"/>
</dbReference>
<evidence type="ECO:0000259" key="3">
    <source>
        <dbReference type="Pfam" id="PF08924"/>
    </source>
</evidence>
<dbReference type="InterPro" id="IPR017853">
    <property type="entry name" value="GH"/>
</dbReference>
<keyword evidence="1" id="KW-1133">Transmembrane helix</keyword>
<feature type="domain" description="Rv2525c-like glycoside hydrolase-like" evidence="3">
    <location>
        <begin position="297"/>
        <end position="465"/>
    </location>
</feature>
<dbReference type="InterPro" id="IPR002477">
    <property type="entry name" value="Peptidoglycan-bd-like"/>
</dbReference>
<keyword evidence="5" id="KW-1185">Reference proteome</keyword>
<keyword evidence="1" id="KW-0472">Membrane</keyword>
<evidence type="ECO:0000313" key="4">
    <source>
        <dbReference type="EMBL" id="SET77858.1"/>
    </source>
</evidence>
<dbReference type="InterPro" id="IPR015020">
    <property type="entry name" value="Rv2525c-like_Glyco_Hydro-like"/>
</dbReference>
<reference evidence="5" key="1">
    <citation type="submission" date="2016-10" db="EMBL/GenBank/DDBJ databases">
        <authorList>
            <person name="Varghese N."/>
            <person name="Submissions S."/>
        </authorList>
    </citation>
    <scope>NUCLEOTIDE SEQUENCE [LARGE SCALE GENOMIC DNA]</scope>
    <source>
        <strain evidence="5">DSM 1551</strain>
    </source>
</reference>
<evidence type="ECO:0000256" key="1">
    <source>
        <dbReference type="SAM" id="Phobius"/>
    </source>
</evidence>
<dbReference type="Proteomes" id="UP000198558">
    <property type="component" value="Unassembled WGS sequence"/>
</dbReference>